<dbReference type="CDD" id="cd10017">
    <property type="entry name" value="B3_DNA"/>
    <property type="match status" value="1"/>
</dbReference>
<evidence type="ECO:0000256" key="4">
    <source>
        <dbReference type="ARBA" id="ARBA00023163"/>
    </source>
</evidence>
<dbReference type="Pfam" id="PF02362">
    <property type="entry name" value="B3"/>
    <property type="match status" value="1"/>
</dbReference>
<dbReference type="InterPro" id="IPR003340">
    <property type="entry name" value="B3_DNA-bd"/>
</dbReference>
<dbReference type="SMART" id="SM01019">
    <property type="entry name" value="B3"/>
    <property type="match status" value="1"/>
</dbReference>
<dbReference type="SUPFAM" id="SSF101936">
    <property type="entry name" value="DNA-binding pseudobarrel domain"/>
    <property type="match status" value="1"/>
</dbReference>
<dbReference type="Gene3D" id="2.40.330.10">
    <property type="entry name" value="DNA-binding pseudobarrel domain"/>
    <property type="match status" value="1"/>
</dbReference>
<feature type="domain" description="TF-B3" evidence="7">
    <location>
        <begin position="99"/>
        <end position="201"/>
    </location>
</feature>
<name>A0A6I9RF83_ELAGV</name>
<keyword evidence="2" id="KW-0805">Transcription regulation</keyword>
<reference evidence="9" key="1">
    <citation type="submission" date="2025-08" db="UniProtKB">
        <authorList>
            <consortium name="RefSeq"/>
        </authorList>
    </citation>
    <scope>IDENTIFICATION</scope>
</reference>
<evidence type="ECO:0000256" key="6">
    <source>
        <dbReference type="SAM" id="MobiDB-lite"/>
    </source>
</evidence>
<dbReference type="PROSITE" id="PS50863">
    <property type="entry name" value="B3"/>
    <property type="match status" value="1"/>
</dbReference>
<dbReference type="GeneID" id="105047688"/>
<dbReference type="Proteomes" id="UP000504607">
    <property type="component" value="Chromosome 6"/>
</dbReference>
<dbReference type="GO" id="GO:0003700">
    <property type="term" value="F:DNA-binding transcription factor activity"/>
    <property type="evidence" value="ECO:0007669"/>
    <property type="project" value="InterPro"/>
</dbReference>
<evidence type="ECO:0000313" key="9">
    <source>
        <dbReference type="RefSeq" id="XP_010925032.1"/>
    </source>
</evidence>
<evidence type="ECO:0000256" key="5">
    <source>
        <dbReference type="ARBA" id="ARBA00023242"/>
    </source>
</evidence>
<sequence>MVGTRLTRTAIARAAKPSDTEAEDARADVPDLRSAVGFPARRRRRTAARQRPEVVQNVAALPSAAAETGRLPGARFSILDLNVPALDPDQAVKGLRFLLQKELSHSDASSLGRIVLPKREAEAHLPVLTARHGIEINMDDLETFQVWTFKYRYWPNNKSRMYILDNTANYINAHGLQIGDFIIVYKDDKKDRLVIRAKKAAKEQPASSADDEIFDSIVPDIVVASVRYSDLYYPLLDSVSMAYGMSNIYGDGLNYAFAADFTMGFSEERMGNPSNAESLTRFGWNPSLDDLW</sequence>
<evidence type="ECO:0000256" key="3">
    <source>
        <dbReference type="ARBA" id="ARBA00023125"/>
    </source>
</evidence>
<feature type="region of interest" description="Disordered" evidence="6">
    <location>
        <begin position="1"/>
        <end position="27"/>
    </location>
</feature>
<feature type="compositionally biased region" description="Low complexity" evidence="6">
    <location>
        <begin position="1"/>
        <end position="15"/>
    </location>
</feature>
<dbReference type="InterPro" id="IPR015300">
    <property type="entry name" value="DNA-bd_pseudobarrel_sf"/>
</dbReference>
<organism evidence="8 9">
    <name type="scientific">Elaeis guineensis var. tenera</name>
    <name type="common">Oil palm</name>
    <dbReference type="NCBI Taxonomy" id="51953"/>
    <lineage>
        <taxon>Eukaryota</taxon>
        <taxon>Viridiplantae</taxon>
        <taxon>Streptophyta</taxon>
        <taxon>Embryophyta</taxon>
        <taxon>Tracheophyta</taxon>
        <taxon>Spermatophyta</taxon>
        <taxon>Magnoliopsida</taxon>
        <taxon>Liliopsida</taxon>
        <taxon>Arecaceae</taxon>
        <taxon>Arecoideae</taxon>
        <taxon>Cocoseae</taxon>
        <taxon>Elaeidinae</taxon>
        <taxon>Elaeis</taxon>
    </lineage>
</organism>
<proteinExistence type="predicted"/>
<dbReference type="InterPro" id="IPR044800">
    <property type="entry name" value="LEC2-like"/>
</dbReference>
<dbReference type="InParanoid" id="A0A6I9RF83"/>
<evidence type="ECO:0000313" key="8">
    <source>
        <dbReference type="Proteomes" id="UP000504607"/>
    </source>
</evidence>
<comment type="subcellular location">
    <subcellularLocation>
        <location evidence="1">Nucleus</location>
    </subcellularLocation>
</comment>
<evidence type="ECO:0000256" key="2">
    <source>
        <dbReference type="ARBA" id="ARBA00023015"/>
    </source>
</evidence>
<keyword evidence="4" id="KW-0804">Transcription</keyword>
<dbReference type="GO" id="GO:0003677">
    <property type="term" value="F:DNA binding"/>
    <property type="evidence" value="ECO:0007669"/>
    <property type="project" value="UniProtKB-KW"/>
</dbReference>
<dbReference type="GO" id="GO:0005634">
    <property type="term" value="C:nucleus"/>
    <property type="evidence" value="ECO:0007669"/>
    <property type="project" value="UniProtKB-SubCell"/>
</dbReference>
<evidence type="ECO:0000256" key="1">
    <source>
        <dbReference type="ARBA" id="ARBA00004123"/>
    </source>
</evidence>
<feature type="compositionally biased region" description="Basic and acidic residues" evidence="6">
    <location>
        <begin position="16"/>
        <end position="27"/>
    </location>
</feature>
<protein>
    <submittedName>
        <fullName evidence="9">B3 domain-containing protein LFL1</fullName>
    </submittedName>
</protein>
<gene>
    <name evidence="9" type="primary">LOC105047688</name>
</gene>
<keyword evidence="8" id="KW-1185">Reference proteome</keyword>
<keyword evidence="3" id="KW-0238">DNA-binding</keyword>
<evidence type="ECO:0000259" key="7">
    <source>
        <dbReference type="PROSITE" id="PS50863"/>
    </source>
</evidence>
<dbReference type="PANTHER" id="PTHR31140:SF73">
    <property type="entry name" value="B3 DOMAIN-CONTAINING TRANSCRIPTION FACTOR FUS3"/>
    <property type="match status" value="1"/>
</dbReference>
<dbReference type="RefSeq" id="XP_010925032.1">
    <property type="nucleotide sequence ID" value="XM_010926730.3"/>
</dbReference>
<dbReference type="AlphaFoldDB" id="A0A6I9RF83"/>
<dbReference type="PANTHER" id="PTHR31140">
    <property type="entry name" value="B3 DOMAIN-CONTAINING TRANSCRIPTION FACTOR ABI3"/>
    <property type="match status" value="1"/>
</dbReference>
<dbReference type="FunFam" id="2.40.330.10:FF:000003">
    <property type="entry name" value="B3 domain-containing transcription factor FUS3"/>
    <property type="match status" value="1"/>
</dbReference>
<dbReference type="RefSeq" id="XP_073114983.1">
    <property type="nucleotide sequence ID" value="XM_073258882.1"/>
</dbReference>
<accession>A0A6I9RF83</accession>
<dbReference type="OrthoDB" id="757982at2759"/>
<keyword evidence="5" id="KW-0539">Nucleus</keyword>